<organism evidence="1 2">
    <name type="scientific">Terribacillus saccharophilus</name>
    <dbReference type="NCBI Taxonomy" id="361277"/>
    <lineage>
        <taxon>Bacteria</taxon>
        <taxon>Bacillati</taxon>
        <taxon>Bacillota</taxon>
        <taxon>Bacilli</taxon>
        <taxon>Bacillales</taxon>
        <taxon>Bacillaceae</taxon>
        <taxon>Terribacillus</taxon>
    </lineage>
</organism>
<evidence type="ECO:0000313" key="2">
    <source>
        <dbReference type="Proteomes" id="UP000027980"/>
    </source>
</evidence>
<dbReference type="Gene3D" id="2.40.400.10">
    <property type="entry name" value="Acetoacetate decarboxylase-like"/>
    <property type="match status" value="1"/>
</dbReference>
<dbReference type="InterPro" id="IPR023375">
    <property type="entry name" value="ADC_dom_sf"/>
</dbReference>
<dbReference type="AlphaFoldDB" id="A0A075LJN5"/>
<dbReference type="GeneID" id="34221520"/>
<dbReference type="Proteomes" id="UP000027980">
    <property type="component" value="Chromosome"/>
</dbReference>
<dbReference type="HOGENOM" id="CLU_077089_0_0_9"/>
<dbReference type="RefSeq" id="WP_038559527.1">
    <property type="nucleotide sequence ID" value="NZ_CP008876.1"/>
</dbReference>
<sequence length="253" mass="28187">MKIDVNNIAKNFNTPLTAPAYPMPPYKFVNREYLNIIYRTDEKALRAAVPEPLEFTEPLVKFEVMWMPDVSGLGAYTEAGQVIPVSFNGEEGDYVHSMYVDNFPAIASGRELTAYPKKLGAPELYVDSDTLVGTLDYGSLRVATATMGYKHSEMEKEKAKSEICRPTFMVKVATDYTGNLKICDLVRTQITDIDIKGAWSGPARLQLFEHALAPLADLPVLEVVSASHILTDLTLNAAQPIYNYLDKDKEKLL</sequence>
<accession>A0A075LJN5</accession>
<dbReference type="SUPFAM" id="SSF160104">
    <property type="entry name" value="Acetoacetate decarboxylase-like"/>
    <property type="match status" value="1"/>
</dbReference>
<dbReference type="NCBIfam" id="NF002614">
    <property type="entry name" value="PRK02265.1"/>
    <property type="match status" value="1"/>
</dbReference>
<dbReference type="EMBL" id="CP008876">
    <property type="protein sequence ID" value="AIF66137.1"/>
    <property type="molecule type" value="Genomic_DNA"/>
</dbReference>
<dbReference type="Pfam" id="PF06314">
    <property type="entry name" value="ADC"/>
    <property type="match status" value="1"/>
</dbReference>
<gene>
    <name evidence="1" type="ORF">GZ22_05505</name>
</gene>
<dbReference type="InterPro" id="IPR010451">
    <property type="entry name" value="Acetoacetate_decarboxylase"/>
</dbReference>
<name>A0A075LJN5_9BACI</name>
<evidence type="ECO:0000313" key="1">
    <source>
        <dbReference type="EMBL" id="AIF66137.1"/>
    </source>
</evidence>
<proteinExistence type="predicted"/>
<reference evidence="1 2" key="1">
    <citation type="submission" date="2014-07" db="EMBL/GenBank/DDBJ databases">
        <title>Complete genome sequence of a moderately halophilic bacterium Terribacillus aidingensis MP602, isolated from Cryptomeria fortunei in Tianmu mountain in China.</title>
        <authorList>
            <person name="Wang Y."/>
            <person name="Lu P."/>
            <person name="Zhang L."/>
        </authorList>
    </citation>
    <scope>NUCLEOTIDE SEQUENCE [LARGE SCALE GENOMIC DNA]</scope>
    <source>
        <strain evidence="1 2">MP602</strain>
    </source>
</reference>
<dbReference type="OrthoDB" id="1633687at2"/>
<protein>
    <submittedName>
        <fullName evidence="1">Acetoacetate decarboxylase</fullName>
    </submittedName>
</protein>
<dbReference type="KEGG" id="tap:GZ22_05505"/>
<dbReference type="GO" id="GO:0016829">
    <property type="term" value="F:lyase activity"/>
    <property type="evidence" value="ECO:0007669"/>
    <property type="project" value="InterPro"/>
</dbReference>